<dbReference type="AlphaFoldDB" id="A0A7W4J834"/>
<gene>
    <name evidence="1" type="ORF">HLH21_10355</name>
</gene>
<comment type="caution">
    <text evidence="1">The sequence shown here is derived from an EMBL/GenBank/DDBJ whole genome shotgun (WGS) entry which is preliminary data.</text>
</comment>
<reference evidence="1 2" key="1">
    <citation type="submission" date="2020-04" db="EMBL/GenBank/DDBJ databases">
        <title>Description of novel Gluconacetobacter.</title>
        <authorList>
            <person name="Sombolestani A."/>
        </authorList>
    </citation>
    <scope>NUCLEOTIDE SEQUENCE [LARGE SCALE GENOMIC DNA]</scope>
    <source>
        <strain evidence="1 2">LMG 21312</strain>
    </source>
</reference>
<evidence type="ECO:0000313" key="1">
    <source>
        <dbReference type="EMBL" id="MBB2176329.1"/>
    </source>
</evidence>
<protein>
    <submittedName>
        <fullName evidence="1">Uncharacterized protein</fullName>
    </submittedName>
</protein>
<dbReference type="Proteomes" id="UP000561066">
    <property type="component" value="Unassembled WGS sequence"/>
</dbReference>
<dbReference type="RefSeq" id="WP_182943676.1">
    <property type="nucleotide sequence ID" value="NZ_JABEQH010000012.1"/>
</dbReference>
<name>A0A7W4J834_9PROT</name>
<accession>A0A7W4J834</accession>
<keyword evidence="2" id="KW-1185">Reference proteome</keyword>
<sequence length="152" mass="15208">MGHSTLITDYFGYGAAAARPATPNIPSGCLGFYYATDIGQVYAWDGAWQAWAPSAQSFAGGLAAAGTTQGSAAALVANVNLFTTVAAGGGAVLTAGAVGTWRKVLNRGAAALLVYPPAGGGIDAMAADAPVTILAGGVATFWQNSSTQWYSE</sequence>
<organism evidence="1 2">
    <name type="scientific">Gluconacetobacter johannae</name>
    <dbReference type="NCBI Taxonomy" id="112140"/>
    <lineage>
        <taxon>Bacteria</taxon>
        <taxon>Pseudomonadati</taxon>
        <taxon>Pseudomonadota</taxon>
        <taxon>Alphaproteobacteria</taxon>
        <taxon>Acetobacterales</taxon>
        <taxon>Acetobacteraceae</taxon>
        <taxon>Gluconacetobacter</taxon>
    </lineage>
</organism>
<dbReference type="EMBL" id="JABEQH010000012">
    <property type="protein sequence ID" value="MBB2176329.1"/>
    <property type="molecule type" value="Genomic_DNA"/>
</dbReference>
<evidence type="ECO:0000313" key="2">
    <source>
        <dbReference type="Proteomes" id="UP000561066"/>
    </source>
</evidence>
<proteinExistence type="predicted"/>